<feature type="region of interest" description="Disordered" evidence="1">
    <location>
        <begin position="1"/>
        <end position="27"/>
    </location>
</feature>
<sequence length="113" mass="12828">MATSKHKKEQSVQEMPTRSTPAQYKPADNTLCNNKGVSVEEHALVFLTSLFDSLKTDLQDLRKDLSQDMRNLCSDLTSIGEQVSGLEDIETARDVDVEQLRQEFCDHRNNKTN</sequence>
<dbReference type="EMBL" id="JANPWB010000006">
    <property type="protein sequence ID" value="KAJ1179054.1"/>
    <property type="molecule type" value="Genomic_DNA"/>
</dbReference>
<keyword evidence="3" id="KW-1185">Reference proteome</keyword>
<accession>A0AAV7TS80</accession>
<evidence type="ECO:0000313" key="2">
    <source>
        <dbReference type="EMBL" id="KAJ1179054.1"/>
    </source>
</evidence>
<evidence type="ECO:0000313" key="3">
    <source>
        <dbReference type="Proteomes" id="UP001066276"/>
    </source>
</evidence>
<reference evidence="2" key="1">
    <citation type="journal article" date="2022" name="bioRxiv">
        <title>Sequencing and chromosome-scale assembly of the giantPleurodeles waltlgenome.</title>
        <authorList>
            <person name="Brown T."/>
            <person name="Elewa A."/>
            <person name="Iarovenko S."/>
            <person name="Subramanian E."/>
            <person name="Araus A.J."/>
            <person name="Petzold A."/>
            <person name="Susuki M."/>
            <person name="Suzuki K.-i.T."/>
            <person name="Hayashi T."/>
            <person name="Toyoda A."/>
            <person name="Oliveira C."/>
            <person name="Osipova E."/>
            <person name="Leigh N.D."/>
            <person name="Simon A."/>
            <person name="Yun M.H."/>
        </authorList>
    </citation>
    <scope>NUCLEOTIDE SEQUENCE</scope>
    <source>
        <strain evidence="2">20211129_DDA</strain>
        <tissue evidence="2">Liver</tissue>
    </source>
</reference>
<dbReference type="Proteomes" id="UP001066276">
    <property type="component" value="Chromosome 3_2"/>
</dbReference>
<name>A0AAV7TS80_PLEWA</name>
<proteinExistence type="predicted"/>
<protein>
    <submittedName>
        <fullName evidence="2">Uncharacterized protein</fullName>
    </submittedName>
</protein>
<evidence type="ECO:0000256" key="1">
    <source>
        <dbReference type="SAM" id="MobiDB-lite"/>
    </source>
</evidence>
<comment type="caution">
    <text evidence="2">The sequence shown here is derived from an EMBL/GenBank/DDBJ whole genome shotgun (WGS) entry which is preliminary data.</text>
</comment>
<gene>
    <name evidence="2" type="ORF">NDU88_004293</name>
</gene>
<dbReference type="AlphaFoldDB" id="A0AAV7TS80"/>
<feature type="compositionally biased region" description="Polar residues" evidence="1">
    <location>
        <begin position="12"/>
        <end position="22"/>
    </location>
</feature>
<organism evidence="2 3">
    <name type="scientific">Pleurodeles waltl</name>
    <name type="common">Iberian ribbed newt</name>
    <dbReference type="NCBI Taxonomy" id="8319"/>
    <lineage>
        <taxon>Eukaryota</taxon>
        <taxon>Metazoa</taxon>
        <taxon>Chordata</taxon>
        <taxon>Craniata</taxon>
        <taxon>Vertebrata</taxon>
        <taxon>Euteleostomi</taxon>
        <taxon>Amphibia</taxon>
        <taxon>Batrachia</taxon>
        <taxon>Caudata</taxon>
        <taxon>Salamandroidea</taxon>
        <taxon>Salamandridae</taxon>
        <taxon>Pleurodelinae</taxon>
        <taxon>Pleurodeles</taxon>
    </lineage>
</organism>